<evidence type="ECO:0000313" key="2">
    <source>
        <dbReference type="Proteomes" id="UP000593564"/>
    </source>
</evidence>
<organism evidence="1 2">
    <name type="scientific">Camellia sinensis</name>
    <name type="common">Tea plant</name>
    <name type="synonym">Thea sinensis</name>
    <dbReference type="NCBI Taxonomy" id="4442"/>
    <lineage>
        <taxon>Eukaryota</taxon>
        <taxon>Viridiplantae</taxon>
        <taxon>Streptophyta</taxon>
        <taxon>Embryophyta</taxon>
        <taxon>Tracheophyta</taxon>
        <taxon>Spermatophyta</taxon>
        <taxon>Magnoliopsida</taxon>
        <taxon>eudicotyledons</taxon>
        <taxon>Gunneridae</taxon>
        <taxon>Pentapetalae</taxon>
        <taxon>asterids</taxon>
        <taxon>Ericales</taxon>
        <taxon>Theaceae</taxon>
        <taxon>Camellia</taxon>
    </lineage>
</organism>
<protein>
    <submittedName>
        <fullName evidence="1">Uncharacterized protein</fullName>
    </submittedName>
</protein>
<evidence type="ECO:0000313" key="1">
    <source>
        <dbReference type="EMBL" id="KAF5950717.1"/>
    </source>
</evidence>
<dbReference type="EMBL" id="JACBKZ010000005">
    <property type="protein sequence ID" value="KAF5950717.1"/>
    <property type="molecule type" value="Genomic_DNA"/>
</dbReference>
<proteinExistence type="predicted"/>
<accession>A0A7J7HDW4</accession>
<reference evidence="1 2" key="2">
    <citation type="submission" date="2020-07" db="EMBL/GenBank/DDBJ databases">
        <title>Genome assembly of wild tea tree DASZ reveals pedigree and selection history of tea varieties.</title>
        <authorList>
            <person name="Zhang W."/>
        </authorList>
    </citation>
    <scope>NUCLEOTIDE SEQUENCE [LARGE SCALE GENOMIC DNA]</scope>
    <source>
        <strain evidence="2">cv. G240</strain>
        <tissue evidence="1">Leaf</tissue>
    </source>
</reference>
<reference evidence="2" key="1">
    <citation type="journal article" date="2020" name="Nat. Commun.">
        <title>Genome assembly of wild tea tree DASZ reveals pedigree and selection history of tea varieties.</title>
        <authorList>
            <person name="Zhang W."/>
            <person name="Zhang Y."/>
            <person name="Qiu H."/>
            <person name="Guo Y."/>
            <person name="Wan H."/>
            <person name="Zhang X."/>
            <person name="Scossa F."/>
            <person name="Alseekh S."/>
            <person name="Zhang Q."/>
            <person name="Wang P."/>
            <person name="Xu L."/>
            <person name="Schmidt M.H."/>
            <person name="Jia X."/>
            <person name="Li D."/>
            <person name="Zhu A."/>
            <person name="Guo F."/>
            <person name="Chen W."/>
            <person name="Ni D."/>
            <person name="Usadel B."/>
            <person name="Fernie A.R."/>
            <person name="Wen W."/>
        </authorList>
    </citation>
    <scope>NUCLEOTIDE SEQUENCE [LARGE SCALE GENOMIC DNA]</scope>
    <source>
        <strain evidence="2">cv. G240</strain>
    </source>
</reference>
<dbReference type="AlphaFoldDB" id="A0A7J7HDW4"/>
<comment type="caution">
    <text evidence="1">The sequence shown here is derived from an EMBL/GenBank/DDBJ whole genome shotgun (WGS) entry which is preliminary data.</text>
</comment>
<sequence>MLSSLLQYAGGFFVFSVVEDYFTDFINLHGKGWISVYCNPGKASFFGLRHHKSDVMCWFRPPDGVLVWLKLLSQGSVLFYIAQSRRRSRCLFLSECAMQSLPSFLSISSHCGALQPFLSSIFSMAFPYTLMLVSSWDFYCIFIHFPLIPVQTHPRDPLNWRFDPNMEQ</sequence>
<dbReference type="Proteomes" id="UP000593564">
    <property type="component" value="Unassembled WGS sequence"/>
</dbReference>
<gene>
    <name evidence="1" type="ORF">HYC85_012710</name>
</gene>
<name>A0A7J7HDW4_CAMSI</name>
<keyword evidence="2" id="KW-1185">Reference proteome</keyword>